<gene>
    <name evidence="1" type="ORF">EMEDMD4_1060052</name>
</gene>
<dbReference type="Proteomes" id="UP000507954">
    <property type="component" value="Unassembled WGS sequence"/>
</dbReference>
<dbReference type="EMBL" id="CABFNB010000009">
    <property type="protein sequence ID" value="VTZ59370.1"/>
    <property type="molecule type" value="Genomic_DNA"/>
</dbReference>
<name>A0A508WPG6_9HYPH</name>
<dbReference type="AlphaFoldDB" id="A0A508WPG6"/>
<evidence type="ECO:0000313" key="1">
    <source>
        <dbReference type="EMBL" id="VTZ59370.1"/>
    </source>
</evidence>
<reference evidence="1" key="1">
    <citation type="submission" date="2019-06" db="EMBL/GenBank/DDBJ databases">
        <authorList>
            <person name="Le Quere A."/>
            <person name="Colella S."/>
        </authorList>
    </citation>
    <scope>NUCLEOTIDE SEQUENCE</scope>
    <source>
        <strain evidence="1">EmedicaeMD41</strain>
    </source>
</reference>
<accession>A0A508WPG6</accession>
<organism evidence="1">
    <name type="scientific">Sinorhizobium medicae</name>
    <dbReference type="NCBI Taxonomy" id="110321"/>
    <lineage>
        <taxon>Bacteria</taxon>
        <taxon>Pseudomonadati</taxon>
        <taxon>Pseudomonadota</taxon>
        <taxon>Alphaproteobacteria</taxon>
        <taxon>Hyphomicrobiales</taxon>
        <taxon>Rhizobiaceae</taxon>
        <taxon>Sinorhizobium/Ensifer group</taxon>
        <taxon>Sinorhizobium</taxon>
    </lineage>
</organism>
<proteinExistence type="predicted"/>
<sequence>MGSTRPLARPWLASPQKLCAIIVPSAIKIRQMRCRPRIRKRIAVMIGGRRIISRPDNNLGAPKPTFIYAVLYYHLEFTSAATGAFQNFTKAGMPNVTPHQLRDQIAGHHEEVRGVLCREQAKCGRGVHSRPG</sequence>
<protein>
    <submittedName>
        <fullName evidence="1">Uncharacterized protein</fullName>
    </submittedName>
</protein>